<evidence type="ECO:0000313" key="1">
    <source>
        <dbReference type="EMBL" id="MCI80221.1"/>
    </source>
</evidence>
<reference evidence="1 2" key="1">
    <citation type="journal article" date="2018" name="Front. Plant Sci.">
        <title>Red Clover (Trifolium pratense) and Zigzag Clover (T. medium) - A Picture of Genomic Similarities and Differences.</title>
        <authorList>
            <person name="Dluhosova J."/>
            <person name="Istvanek J."/>
            <person name="Nedelnik J."/>
            <person name="Repkova J."/>
        </authorList>
    </citation>
    <scope>NUCLEOTIDE SEQUENCE [LARGE SCALE GENOMIC DNA]</scope>
    <source>
        <strain evidence="2">cv. 10/8</strain>
        <tissue evidence="1">Leaf</tissue>
    </source>
</reference>
<evidence type="ECO:0000313" key="2">
    <source>
        <dbReference type="Proteomes" id="UP000265520"/>
    </source>
</evidence>
<dbReference type="EMBL" id="LXQA010990647">
    <property type="protein sequence ID" value="MCI80221.1"/>
    <property type="molecule type" value="Genomic_DNA"/>
</dbReference>
<accession>A0A392UZC6</accession>
<organism evidence="1 2">
    <name type="scientific">Trifolium medium</name>
    <dbReference type="NCBI Taxonomy" id="97028"/>
    <lineage>
        <taxon>Eukaryota</taxon>
        <taxon>Viridiplantae</taxon>
        <taxon>Streptophyta</taxon>
        <taxon>Embryophyta</taxon>
        <taxon>Tracheophyta</taxon>
        <taxon>Spermatophyta</taxon>
        <taxon>Magnoliopsida</taxon>
        <taxon>eudicotyledons</taxon>
        <taxon>Gunneridae</taxon>
        <taxon>Pentapetalae</taxon>
        <taxon>rosids</taxon>
        <taxon>fabids</taxon>
        <taxon>Fabales</taxon>
        <taxon>Fabaceae</taxon>
        <taxon>Papilionoideae</taxon>
        <taxon>50 kb inversion clade</taxon>
        <taxon>NPAAA clade</taxon>
        <taxon>Hologalegina</taxon>
        <taxon>IRL clade</taxon>
        <taxon>Trifolieae</taxon>
        <taxon>Trifolium</taxon>
    </lineage>
</organism>
<proteinExistence type="predicted"/>
<dbReference type="AlphaFoldDB" id="A0A392UZC6"/>
<keyword evidence="2" id="KW-1185">Reference proteome</keyword>
<sequence>VLFTKMELRNNDDVRTMFSIFPRYMTKGPIELDATLVRSVEDICANMIHPSMVEPGEGEVEEVNLSDP</sequence>
<feature type="non-terminal residue" evidence="1">
    <location>
        <position position="1"/>
    </location>
</feature>
<protein>
    <submittedName>
        <fullName evidence="1">Photosystem I P700 chlorophyll a apoprotein</fullName>
    </submittedName>
</protein>
<name>A0A392UZC6_9FABA</name>
<dbReference type="Proteomes" id="UP000265520">
    <property type="component" value="Unassembled WGS sequence"/>
</dbReference>
<comment type="caution">
    <text evidence="1">The sequence shown here is derived from an EMBL/GenBank/DDBJ whole genome shotgun (WGS) entry which is preliminary data.</text>
</comment>